<evidence type="ECO:0000313" key="1">
    <source>
        <dbReference type="EMBL" id="PQA40637.1"/>
    </source>
</evidence>
<dbReference type="EMBL" id="PTQZ01000138">
    <property type="protein sequence ID" value="PQA40637.1"/>
    <property type="molecule type" value="Genomic_DNA"/>
</dbReference>
<dbReference type="Proteomes" id="UP000243900">
    <property type="component" value="Unassembled WGS sequence"/>
</dbReference>
<dbReference type="AlphaFoldDB" id="A0A2P6AS69"/>
<sequence>MSRLQRLIQPRFSALLTSPNLRDLRRRGLEAWRRLGRYPHQVSIWLRADDPYAYLLLQALPGLLAQFPVELTLRTLRGTDADTTPDPERLDALARIDATRLARWHGLDFPDHADAPPPGLLILADSLLLALERQAPEDALETATAVLRAVWWQDADSLRALAAAHLPGTATSADEDRLFSANREAQRELGHYGSAMLH</sequence>
<dbReference type="Gene3D" id="3.40.30.10">
    <property type="entry name" value="Glutaredoxin"/>
    <property type="match status" value="1"/>
</dbReference>
<accession>A0A2P6AS69</accession>
<dbReference type="GO" id="GO:0016853">
    <property type="term" value="F:isomerase activity"/>
    <property type="evidence" value="ECO:0007669"/>
    <property type="project" value="UniProtKB-KW"/>
</dbReference>
<dbReference type="InterPro" id="IPR036249">
    <property type="entry name" value="Thioredoxin-like_sf"/>
</dbReference>
<reference evidence="2" key="1">
    <citation type="submission" date="2018-02" db="EMBL/GenBank/DDBJ databases">
        <title>Genome sequencing of Solimonas sp. HR-BB.</title>
        <authorList>
            <person name="Lee Y."/>
            <person name="Jeon C.O."/>
        </authorList>
    </citation>
    <scope>NUCLEOTIDE SEQUENCE [LARGE SCALE GENOMIC DNA]</scope>
    <source>
        <strain evidence="2">HR-E</strain>
    </source>
</reference>
<proteinExistence type="predicted"/>
<keyword evidence="1" id="KW-0413">Isomerase</keyword>
<dbReference type="RefSeq" id="WP_206389764.1">
    <property type="nucleotide sequence ID" value="NZ_PTQZ01000138.1"/>
</dbReference>
<name>A0A2P6AS69_9GAMM</name>
<organism evidence="1 2">
    <name type="scientific">Amnimonas aquatica</name>
    <dbReference type="NCBI Taxonomy" id="2094561"/>
    <lineage>
        <taxon>Bacteria</taxon>
        <taxon>Pseudomonadati</taxon>
        <taxon>Pseudomonadota</taxon>
        <taxon>Gammaproteobacteria</taxon>
        <taxon>Moraxellales</taxon>
        <taxon>Moraxellaceae</taxon>
        <taxon>Amnimonas</taxon>
    </lineage>
</organism>
<feature type="non-terminal residue" evidence="1">
    <location>
        <position position="198"/>
    </location>
</feature>
<evidence type="ECO:0000313" key="2">
    <source>
        <dbReference type="Proteomes" id="UP000243900"/>
    </source>
</evidence>
<comment type="caution">
    <text evidence="1">The sequence shown here is derived from an EMBL/GenBank/DDBJ whole genome shotgun (WGS) entry which is preliminary data.</text>
</comment>
<dbReference type="SUPFAM" id="SSF52833">
    <property type="entry name" value="Thioredoxin-like"/>
    <property type="match status" value="1"/>
</dbReference>
<gene>
    <name evidence="1" type="ORF">C5O18_06435</name>
</gene>
<protein>
    <submittedName>
        <fullName evidence="1">2-hydroxychromene-2-carboxylate isomerase</fullName>
    </submittedName>
</protein>
<keyword evidence="2" id="KW-1185">Reference proteome</keyword>